<evidence type="ECO:0000313" key="3">
    <source>
        <dbReference type="Proteomes" id="UP000499080"/>
    </source>
</evidence>
<accession>A0A4Y2MHT9</accession>
<feature type="region of interest" description="Disordered" evidence="1">
    <location>
        <begin position="107"/>
        <end position="162"/>
    </location>
</feature>
<dbReference type="AlphaFoldDB" id="A0A4Y2MHT9"/>
<keyword evidence="3" id="KW-1185">Reference proteome</keyword>
<proteinExistence type="predicted"/>
<feature type="compositionally biased region" description="Basic residues" evidence="1">
    <location>
        <begin position="107"/>
        <end position="116"/>
    </location>
</feature>
<evidence type="ECO:0000256" key="1">
    <source>
        <dbReference type="SAM" id="MobiDB-lite"/>
    </source>
</evidence>
<evidence type="ECO:0000313" key="2">
    <source>
        <dbReference type="EMBL" id="GBN25196.1"/>
    </source>
</evidence>
<organism evidence="2 3">
    <name type="scientific">Araneus ventricosus</name>
    <name type="common">Orbweaver spider</name>
    <name type="synonym">Epeira ventricosa</name>
    <dbReference type="NCBI Taxonomy" id="182803"/>
    <lineage>
        <taxon>Eukaryota</taxon>
        <taxon>Metazoa</taxon>
        <taxon>Ecdysozoa</taxon>
        <taxon>Arthropoda</taxon>
        <taxon>Chelicerata</taxon>
        <taxon>Arachnida</taxon>
        <taxon>Araneae</taxon>
        <taxon>Araneomorphae</taxon>
        <taxon>Entelegynae</taxon>
        <taxon>Araneoidea</taxon>
        <taxon>Araneidae</taxon>
        <taxon>Araneus</taxon>
    </lineage>
</organism>
<protein>
    <submittedName>
        <fullName evidence="2">Uncharacterized protein</fullName>
    </submittedName>
</protein>
<name>A0A4Y2MHT9_ARAVE</name>
<dbReference type="Proteomes" id="UP000499080">
    <property type="component" value="Unassembled WGS sequence"/>
</dbReference>
<dbReference type="EMBL" id="BGPR01007214">
    <property type="protein sequence ID" value="GBN25196.1"/>
    <property type="molecule type" value="Genomic_DNA"/>
</dbReference>
<reference evidence="2 3" key="1">
    <citation type="journal article" date="2019" name="Sci. Rep.">
        <title>Orb-weaving spider Araneus ventricosus genome elucidates the spidroin gene catalogue.</title>
        <authorList>
            <person name="Kono N."/>
            <person name="Nakamura H."/>
            <person name="Ohtoshi R."/>
            <person name="Moran D.A.P."/>
            <person name="Shinohara A."/>
            <person name="Yoshida Y."/>
            <person name="Fujiwara M."/>
            <person name="Mori M."/>
            <person name="Tomita M."/>
            <person name="Arakawa K."/>
        </authorList>
    </citation>
    <scope>NUCLEOTIDE SEQUENCE [LARGE SCALE GENOMIC DNA]</scope>
</reference>
<comment type="caution">
    <text evidence="2">The sequence shown here is derived from an EMBL/GenBank/DDBJ whole genome shotgun (WGS) entry which is preliminary data.</text>
</comment>
<sequence>MSVNLRMEASRDAAQILNYICTFHTATPPPPQNEIRHCEKVAVPCSSEARELQDVIVLLQNRPHGWGRATVLLVNGMIKCGSVRTSQGTTCTLTPADPTHCFSSARRRNMRRRSSHASKEWGPAKNYKARKERSIQAESDSAETSHYPKCGCGIMKGKNPVT</sequence>
<gene>
    <name evidence="2" type="ORF">AVEN_219730_1</name>
</gene>